<comment type="caution">
    <text evidence="2">The sequence shown here is derived from an EMBL/GenBank/DDBJ whole genome shotgun (WGS) entry which is preliminary data.</text>
</comment>
<dbReference type="EMBL" id="JAAOIC020000048">
    <property type="protein sequence ID" value="KAG8036699.1"/>
    <property type="molecule type" value="Genomic_DNA"/>
</dbReference>
<reference evidence="2" key="2">
    <citation type="submission" date="2021-04" db="EMBL/GenBank/DDBJ databases">
        <title>Genome-wide patterns of bracovirus chromosomal integration into multiple host tissues during parasitism.</title>
        <authorList>
            <person name="Chebbi M.A.C."/>
        </authorList>
    </citation>
    <scope>NUCLEOTIDE SEQUENCE</scope>
    <source>
        <tissue evidence="2">Whole body</tissue>
    </source>
</reference>
<accession>A0A8J5RC23</accession>
<organism evidence="2 3">
    <name type="scientific">Cotesia typhae</name>
    <dbReference type="NCBI Taxonomy" id="2053667"/>
    <lineage>
        <taxon>Eukaryota</taxon>
        <taxon>Metazoa</taxon>
        <taxon>Ecdysozoa</taxon>
        <taxon>Arthropoda</taxon>
        <taxon>Hexapoda</taxon>
        <taxon>Insecta</taxon>
        <taxon>Pterygota</taxon>
        <taxon>Neoptera</taxon>
        <taxon>Endopterygota</taxon>
        <taxon>Hymenoptera</taxon>
        <taxon>Apocrita</taxon>
        <taxon>Ichneumonoidea</taxon>
        <taxon>Braconidae</taxon>
        <taxon>Microgastrinae</taxon>
        <taxon>Cotesia</taxon>
    </lineage>
</organism>
<protein>
    <submittedName>
        <fullName evidence="2">Uncharacterized protein</fullName>
    </submittedName>
</protein>
<proteinExistence type="predicted"/>
<sequence>MSTLRESSHVSRKYVSHGGAISGQGHSANSSNSLENNLGKEFTCTCTIHHPPTSIQHPAQHITYNAIFFYRITLFWKIYKPAYPEAQHPVAEGLTRLKLNTGLLLIRQKQSISPTRTSTTTREKYVSTGPSGVGSGIPGLEALDAELRNVQPGQSKTVAYKQVSYQFNKSQDGKPVDSYGTTDRAFTTNTSPFSDDIHEASYEEIHRKQKNAEKITKTSAVNRELVYGDTYSSSRSKQASPLPGAQTRDVKIIREATISTTFNTRERIQEYGIEQVPVPSPTPTIPLNLAPGPNTKVTTTIKTYTYELPGAPEIYLPPGHSGTDQTVTYKLDKTLERSASPIRYTSTPEINQKSSILHKESKFYQEDLRGSPTYRKPSSPYSAGPSPTPMNLETTTTRKENFYIRDDRYENGYLPVDRTDYPGYQSHPHPPYTETTTTTMIDRIEEHFPDKPASPSRSYYTATPPITPQSASVYKYSKESYSNHHASDREVLLPKPFPTGTQLYPVNGKGPSNGQGPPAKLDDLMASFSESEREVLVDIKREEQMQRKNKTQENGVPKKGVDFISHTPPKVQSKNVAGPPVYYPPGSAEFTKKEEGAMMQASGEWARARGQYEYEASSKTKTKQSSGKAVVPVCLPLCCALPCVIM</sequence>
<dbReference type="Proteomes" id="UP000729913">
    <property type="component" value="Unassembled WGS sequence"/>
</dbReference>
<evidence type="ECO:0000313" key="3">
    <source>
        <dbReference type="Proteomes" id="UP000729913"/>
    </source>
</evidence>
<evidence type="ECO:0000313" key="2">
    <source>
        <dbReference type="EMBL" id="KAG8036699.1"/>
    </source>
</evidence>
<name>A0A8J5RC23_9HYME</name>
<gene>
    <name evidence="2" type="ORF">G9C98_004021</name>
</gene>
<dbReference type="PANTHER" id="PTHR41156">
    <property type="entry name" value="AGAP006184-PA"/>
    <property type="match status" value="1"/>
</dbReference>
<dbReference type="OrthoDB" id="6372047at2759"/>
<feature type="region of interest" description="Disordered" evidence="1">
    <location>
        <begin position="111"/>
        <end position="131"/>
    </location>
</feature>
<dbReference type="PANTHER" id="PTHR41156:SF1">
    <property type="entry name" value="ZASP-LIKE MOTIF DOMAIN-CONTAINING PROTEIN"/>
    <property type="match status" value="1"/>
</dbReference>
<feature type="region of interest" description="Disordered" evidence="1">
    <location>
        <begin position="369"/>
        <end position="398"/>
    </location>
</feature>
<keyword evidence="3" id="KW-1185">Reference proteome</keyword>
<dbReference type="AlphaFoldDB" id="A0A8J5RC23"/>
<evidence type="ECO:0000256" key="1">
    <source>
        <dbReference type="SAM" id="MobiDB-lite"/>
    </source>
</evidence>
<reference evidence="2" key="1">
    <citation type="submission" date="2020-03" db="EMBL/GenBank/DDBJ databases">
        <authorList>
            <person name="Chebbi M.A."/>
            <person name="Drezen J.M."/>
        </authorList>
    </citation>
    <scope>NUCLEOTIDE SEQUENCE</scope>
    <source>
        <tissue evidence="2">Whole body</tissue>
    </source>
</reference>